<reference evidence="2 3" key="1">
    <citation type="submission" date="2020-05" db="EMBL/GenBank/DDBJ databases">
        <title>Azospirillum oleiclasticum sp. nov, a nitrogen-fixing and heavy crude oil-emulsifying bacterium isolated from the crude oil of Yumen Oilfield.</title>
        <authorList>
            <person name="Wu D."/>
            <person name="Cai M."/>
            <person name="Zhang X."/>
        </authorList>
    </citation>
    <scope>NUCLEOTIDE SEQUENCE [LARGE SCALE GENOMIC DNA]</scope>
    <source>
        <strain evidence="2 3">ROY-1-1-2</strain>
    </source>
</reference>
<gene>
    <name evidence="2" type="ORF">HND93_03495</name>
</gene>
<proteinExistence type="predicted"/>
<dbReference type="RefSeq" id="WP_180280479.1">
    <property type="nucleotide sequence ID" value="NZ_JABFDB010000001.1"/>
</dbReference>
<keyword evidence="3" id="KW-1185">Reference proteome</keyword>
<evidence type="ECO:0000313" key="2">
    <source>
        <dbReference type="EMBL" id="NYZ18763.1"/>
    </source>
</evidence>
<dbReference type="EMBL" id="JABFDB010000001">
    <property type="protein sequence ID" value="NYZ18763.1"/>
    <property type="molecule type" value="Genomic_DNA"/>
</dbReference>
<sequence>MTASELPTRVQEKLFQIVRLLARVAAQEAIQQAKVPEPDPSKPKSSNRKLHKDNSPA</sequence>
<comment type="caution">
    <text evidence="2">The sequence shown here is derived from an EMBL/GenBank/DDBJ whole genome shotgun (WGS) entry which is preliminary data.</text>
</comment>
<evidence type="ECO:0000256" key="1">
    <source>
        <dbReference type="SAM" id="MobiDB-lite"/>
    </source>
</evidence>
<name>A0ABX2T3D3_9PROT</name>
<accession>A0ABX2T3D3</accession>
<dbReference type="Proteomes" id="UP000584642">
    <property type="component" value="Unassembled WGS sequence"/>
</dbReference>
<evidence type="ECO:0000313" key="3">
    <source>
        <dbReference type="Proteomes" id="UP000584642"/>
    </source>
</evidence>
<organism evidence="2 3">
    <name type="scientific">Azospirillum oleiclasticum</name>
    <dbReference type="NCBI Taxonomy" id="2735135"/>
    <lineage>
        <taxon>Bacteria</taxon>
        <taxon>Pseudomonadati</taxon>
        <taxon>Pseudomonadota</taxon>
        <taxon>Alphaproteobacteria</taxon>
        <taxon>Rhodospirillales</taxon>
        <taxon>Azospirillaceae</taxon>
        <taxon>Azospirillum</taxon>
    </lineage>
</organism>
<feature type="region of interest" description="Disordered" evidence="1">
    <location>
        <begin position="30"/>
        <end position="57"/>
    </location>
</feature>
<protein>
    <submittedName>
        <fullName evidence="2">Uncharacterized protein</fullName>
    </submittedName>
</protein>